<dbReference type="InterPro" id="IPR050283">
    <property type="entry name" value="E-box_TF_Regulators"/>
</dbReference>
<dbReference type="Proteomes" id="UP000046392">
    <property type="component" value="Unplaced"/>
</dbReference>
<dbReference type="SMART" id="SM00353">
    <property type="entry name" value="HLH"/>
    <property type="match status" value="1"/>
</dbReference>
<dbReference type="InterPro" id="IPR036638">
    <property type="entry name" value="HLH_DNA-bd_sf"/>
</dbReference>
<dbReference type="GO" id="GO:0000977">
    <property type="term" value="F:RNA polymerase II transcription regulatory region sequence-specific DNA binding"/>
    <property type="evidence" value="ECO:0007669"/>
    <property type="project" value="TreeGrafter"/>
</dbReference>
<evidence type="ECO:0000313" key="3">
    <source>
        <dbReference type="Proteomes" id="UP000046392"/>
    </source>
</evidence>
<dbReference type="AlphaFoldDB" id="A0A0N5CEG1"/>
<feature type="compositionally biased region" description="Basic and acidic residues" evidence="1">
    <location>
        <begin position="148"/>
        <end position="160"/>
    </location>
</feature>
<dbReference type="InterPro" id="IPR011598">
    <property type="entry name" value="bHLH_dom"/>
</dbReference>
<accession>A0A0N5CEG1</accession>
<dbReference type="PROSITE" id="PS50888">
    <property type="entry name" value="BHLH"/>
    <property type="match status" value="1"/>
</dbReference>
<proteinExistence type="predicted"/>
<feature type="region of interest" description="Disordered" evidence="1">
    <location>
        <begin position="141"/>
        <end position="160"/>
    </location>
</feature>
<dbReference type="GO" id="GO:0000981">
    <property type="term" value="F:DNA-binding transcription factor activity, RNA polymerase II-specific"/>
    <property type="evidence" value="ECO:0007669"/>
    <property type="project" value="TreeGrafter"/>
</dbReference>
<dbReference type="STRING" id="174720.A0A0N5CEG1"/>
<sequence>MSYTNFYSPNYQYSISSPEEFYPNKTDNEGSYYKNYQYFYHENEIPLNNINCVNTNDEENYKSQARRDAANERERKRMKSLNKGFDELRQKLPSLSYKKKLSKVDTLKQAITYIQHLHKILQSTESSKKYGMVNIIDLRSSKKQQNSDNKKFEQKNDEIDQKHRLNAKVWIPQ</sequence>
<organism evidence="3 4">
    <name type="scientific">Strongyloides papillosus</name>
    <name type="common">Intestinal threadworm</name>
    <dbReference type="NCBI Taxonomy" id="174720"/>
    <lineage>
        <taxon>Eukaryota</taxon>
        <taxon>Metazoa</taxon>
        <taxon>Ecdysozoa</taxon>
        <taxon>Nematoda</taxon>
        <taxon>Chromadorea</taxon>
        <taxon>Rhabditida</taxon>
        <taxon>Tylenchina</taxon>
        <taxon>Panagrolaimomorpha</taxon>
        <taxon>Strongyloidoidea</taxon>
        <taxon>Strongyloididae</taxon>
        <taxon>Strongyloides</taxon>
    </lineage>
</organism>
<dbReference type="PANTHER" id="PTHR23349">
    <property type="entry name" value="BASIC HELIX-LOOP-HELIX TRANSCRIPTION FACTOR, TWIST"/>
    <property type="match status" value="1"/>
</dbReference>
<name>A0A0N5CEG1_STREA</name>
<evidence type="ECO:0000313" key="4">
    <source>
        <dbReference type="WBParaSite" id="SPAL_0001625000.1"/>
    </source>
</evidence>
<dbReference type="SUPFAM" id="SSF47459">
    <property type="entry name" value="HLH, helix-loop-helix DNA-binding domain"/>
    <property type="match status" value="1"/>
</dbReference>
<keyword evidence="3" id="KW-1185">Reference proteome</keyword>
<dbReference type="GO" id="GO:0046983">
    <property type="term" value="F:protein dimerization activity"/>
    <property type="evidence" value="ECO:0007669"/>
    <property type="project" value="InterPro"/>
</dbReference>
<dbReference type="Pfam" id="PF00010">
    <property type="entry name" value="HLH"/>
    <property type="match status" value="1"/>
</dbReference>
<dbReference type="PANTHER" id="PTHR23349:SF111">
    <property type="entry name" value="BHLH DOMAIN-CONTAINING PROTEIN"/>
    <property type="match status" value="1"/>
</dbReference>
<reference evidence="4" key="1">
    <citation type="submission" date="2017-02" db="UniProtKB">
        <authorList>
            <consortium name="WormBaseParasite"/>
        </authorList>
    </citation>
    <scope>IDENTIFICATION</scope>
</reference>
<protein>
    <submittedName>
        <fullName evidence="4">BHLH domain-containing protein</fullName>
    </submittedName>
</protein>
<evidence type="ECO:0000256" key="1">
    <source>
        <dbReference type="SAM" id="MobiDB-lite"/>
    </source>
</evidence>
<evidence type="ECO:0000259" key="2">
    <source>
        <dbReference type="PROSITE" id="PS50888"/>
    </source>
</evidence>
<dbReference type="Gene3D" id="4.10.280.10">
    <property type="entry name" value="Helix-loop-helix DNA-binding domain"/>
    <property type="match status" value="1"/>
</dbReference>
<dbReference type="GO" id="GO:0032502">
    <property type="term" value="P:developmental process"/>
    <property type="evidence" value="ECO:0007669"/>
    <property type="project" value="TreeGrafter"/>
</dbReference>
<dbReference type="WBParaSite" id="SPAL_0001625000.1">
    <property type="protein sequence ID" value="SPAL_0001625000.1"/>
    <property type="gene ID" value="SPAL_0001625000"/>
</dbReference>
<feature type="domain" description="BHLH" evidence="2">
    <location>
        <begin position="65"/>
        <end position="117"/>
    </location>
</feature>